<feature type="region of interest" description="Disordered" evidence="1">
    <location>
        <begin position="119"/>
        <end position="153"/>
    </location>
</feature>
<accession>A0AA86QGH7</accession>
<proteinExistence type="predicted"/>
<dbReference type="AlphaFoldDB" id="A0AA86QGH7"/>
<dbReference type="InterPro" id="IPR036465">
    <property type="entry name" value="vWFA_dom_sf"/>
</dbReference>
<comment type="caution">
    <text evidence="2">The sequence shown here is derived from an EMBL/GenBank/DDBJ whole genome shotgun (WGS) entry which is preliminary data.</text>
</comment>
<dbReference type="Gene3D" id="3.40.50.410">
    <property type="entry name" value="von Willebrand factor, type A domain"/>
    <property type="match status" value="1"/>
</dbReference>
<dbReference type="EMBL" id="CATOUU010000822">
    <property type="protein sequence ID" value="CAI9951215.1"/>
    <property type="molecule type" value="Genomic_DNA"/>
</dbReference>
<sequence>MLMEVISILDMSDSMSGLTNQTISYYNTYLEKLRMQNNEIYLTLIVFNTQSKIIYEHVNINSIQNNITSEIYNPEGESALNDAIGTAITRTQQFIRTLKRKNAPKKVQFFIITSATKTHPNNIQPKKQGKLSPNAKRTNGSSHSSHRIQTRLRPEKDLVSRNKILQTQITVERVAARVNTMLLILFLMYHCKTKQTRKLYENSNIIIYQSILRKHNAQQFSKNSNKMIFRMKTKAFSLIIDNQFYMCRGYLFNTVIDFC</sequence>
<dbReference type="EMBL" id="CAXDID020000115">
    <property type="protein sequence ID" value="CAL6030452.1"/>
    <property type="molecule type" value="Genomic_DNA"/>
</dbReference>
<dbReference type="Proteomes" id="UP001642409">
    <property type="component" value="Unassembled WGS sequence"/>
</dbReference>
<evidence type="ECO:0000313" key="2">
    <source>
        <dbReference type="EMBL" id="CAI9951215.1"/>
    </source>
</evidence>
<evidence type="ECO:0000256" key="1">
    <source>
        <dbReference type="SAM" id="MobiDB-lite"/>
    </source>
</evidence>
<evidence type="ECO:0000313" key="4">
    <source>
        <dbReference type="Proteomes" id="UP001642409"/>
    </source>
</evidence>
<organism evidence="2">
    <name type="scientific">Hexamita inflata</name>
    <dbReference type="NCBI Taxonomy" id="28002"/>
    <lineage>
        <taxon>Eukaryota</taxon>
        <taxon>Metamonada</taxon>
        <taxon>Diplomonadida</taxon>
        <taxon>Hexamitidae</taxon>
        <taxon>Hexamitinae</taxon>
        <taxon>Hexamita</taxon>
    </lineage>
</organism>
<gene>
    <name evidence="3" type="ORF">HINF_LOCUS33329</name>
    <name evidence="2" type="ORF">HINF_LOCUS38860</name>
</gene>
<dbReference type="SUPFAM" id="SSF53300">
    <property type="entry name" value="vWA-like"/>
    <property type="match status" value="1"/>
</dbReference>
<reference evidence="2" key="1">
    <citation type="submission" date="2023-06" db="EMBL/GenBank/DDBJ databases">
        <authorList>
            <person name="Kurt Z."/>
        </authorList>
    </citation>
    <scope>NUCLEOTIDE SEQUENCE</scope>
</reference>
<protein>
    <submittedName>
        <fullName evidence="2">von Willebrand factor type A domain-containing protein</fullName>
    </submittedName>
    <submittedName>
        <fullName evidence="3">von_Willebrand factor type A domain-containing protein</fullName>
    </submittedName>
</protein>
<reference evidence="3 4" key="2">
    <citation type="submission" date="2024-07" db="EMBL/GenBank/DDBJ databases">
        <authorList>
            <person name="Akdeniz Z."/>
        </authorList>
    </citation>
    <scope>NUCLEOTIDE SEQUENCE [LARGE SCALE GENOMIC DNA]</scope>
</reference>
<evidence type="ECO:0000313" key="3">
    <source>
        <dbReference type="EMBL" id="CAL6030452.1"/>
    </source>
</evidence>
<keyword evidence="4" id="KW-1185">Reference proteome</keyword>
<name>A0AA86QGH7_9EUKA</name>